<dbReference type="OrthoDB" id="7238719at2759"/>
<gene>
    <name evidence="4" type="primary">LOC106124005</name>
    <name evidence="2" type="ORF">RR46_02737</name>
</gene>
<keyword evidence="1" id="KW-0472">Membrane</keyword>
<accession>A0A194Q4S2</accession>
<dbReference type="AlphaFoldDB" id="A0A194Q4S2"/>
<sequence>MPSPRDQDEDVNLSIYVRVVSSIFIVSAITAFAFTVARLLNPYLFYEKDLEGTDLIVHYLISGMMVVASVIGVVNSAVMLSRSQQARGVTVWLLLDSLFEGARVVYAFVSAAVLHGTGMLLRYELALTLIQYLLDSYVYCQMILRH</sequence>
<evidence type="ECO:0000256" key="1">
    <source>
        <dbReference type="SAM" id="Phobius"/>
    </source>
</evidence>
<dbReference type="Proteomes" id="UP000053268">
    <property type="component" value="Unassembled WGS sequence"/>
</dbReference>
<reference evidence="2 3" key="1">
    <citation type="journal article" date="2015" name="Nat. Commun.">
        <title>Outbred genome sequencing and CRISPR/Cas9 gene editing in butterflies.</title>
        <authorList>
            <person name="Li X."/>
            <person name="Fan D."/>
            <person name="Zhang W."/>
            <person name="Liu G."/>
            <person name="Zhang L."/>
            <person name="Zhao L."/>
            <person name="Fang X."/>
            <person name="Chen L."/>
            <person name="Dong Y."/>
            <person name="Chen Y."/>
            <person name="Ding Y."/>
            <person name="Zhao R."/>
            <person name="Feng M."/>
            <person name="Zhu Y."/>
            <person name="Feng Y."/>
            <person name="Jiang X."/>
            <person name="Zhu D."/>
            <person name="Xiang H."/>
            <person name="Feng X."/>
            <person name="Li S."/>
            <person name="Wang J."/>
            <person name="Zhang G."/>
            <person name="Kronforst M.R."/>
            <person name="Wang W."/>
        </authorList>
    </citation>
    <scope>NUCLEOTIDE SEQUENCE [LARGE SCALE GENOMIC DNA]</scope>
    <source>
        <strain evidence="2">Ya'a_city_454_Px</strain>
        <tissue evidence="2">Whole body</tissue>
    </source>
</reference>
<dbReference type="GeneID" id="106124005"/>
<dbReference type="EMBL" id="KQ459465">
    <property type="protein sequence ID" value="KPJ00349.1"/>
    <property type="molecule type" value="Genomic_DNA"/>
</dbReference>
<name>A0A194Q4S2_PAPXU</name>
<organism evidence="2 3">
    <name type="scientific">Papilio xuthus</name>
    <name type="common">Asian swallowtail butterfly</name>
    <dbReference type="NCBI Taxonomy" id="66420"/>
    <lineage>
        <taxon>Eukaryota</taxon>
        <taxon>Metazoa</taxon>
        <taxon>Ecdysozoa</taxon>
        <taxon>Arthropoda</taxon>
        <taxon>Hexapoda</taxon>
        <taxon>Insecta</taxon>
        <taxon>Pterygota</taxon>
        <taxon>Neoptera</taxon>
        <taxon>Endopterygota</taxon>
        <taxon>Lepidoptera</taxon>
        <taxon>Glossata</taxon>
        <taxon>Ditrysia</taxon>
        <taxon>Papilionoidea</taxon>
        <taxon>Papilionidae</taxon>
        <taxon>Papilioninae</taxon>
        <taxon>Papilio</taxon>
    </lineage>
</organism>
<evidence type="ECO:0000313" key="2">
    <source>
        <dbReference type="EMBL" id="KPJ00349.1"/>
    </source>
</evidence>
<dbReference type="KEGG" id="pxu:106124005"/>
<reference evidence="4" key="2">
    <citation type="submission" date="2025-04" db="UniProtKB">
        <authorList>
            <consortium name="RefSeq"/>
        </authorList>
    </citation>
    <scope>IDENTIFICATION</scope>
</reference>
<dbReference type="Proteomes" id="UP000694872">
    <property type="component" value="Unplaced"/>
</dbReference>
<feature type="transmembrane region" description="Helical" evidence="1">
    <location>
        <begin position="15"/>
        <end position="36"/>
    </location>
</feature>
<protein>
    <submittedName>
        <fullName evidence="4">Uncharacterized protein LOC106124005</fullName>
    </submittedName>
</protein>
<keyword evidence="1" id="KW-0812">Transmembrane</keyword>
<feature type="transmembrane region" description="Helical" evidence="1">
    <location>
        <begin position="56"/>
        <end position="80"/>
    </location>
</feature>
<keyword evidence="1" id="KW-1133">Transmembrane helix</keyword>
<proteinExistence type="predicted"/>
<evidence type="ECO:0000313" key="4">
    <source>
        <dbReference type="RefSeq" id="XP_013175894.1"/>
    </source>
</evidence>
<dbReference type="RefSeq" id="XP_013175894.1">
    <property type="nucleotide sequence ID" value="XM_013320440.1"/>
</dbReference>
<keyword evidence="3" id="KW-1185">Reference proteome</keyword>
<evidence type="ECO:0000313" key="3">
    <source>
        <dbReference type="Proteomes" id="UP000053268"/>
    </source>
</evidence>